<name>A0A644ZIV6_9ZZZZ</name>
<evidence type="ECO:0000259" key="1">
    <source>
        <dbReference type="Pfam" id="PF13023"/>
    </source>
</evidence>
<protein>
    <recommendedName>
        <fullName evidence="1">HD domain-containing protein</fullName>
    </recommendedName>
</protein>
<sequence length="397" mass="46104">MILSKNFIEVLYEAAHIQRWNDHIRPQGFTELDKQAHKMVILYVLSRYEEQDHGAKLNWQVLVEGGIFEFLHRIILTDIKPPVFHELMRVHGDKLNNWVYSELERKVPDIDQDFLGRMKNYFDTNIYLKEKKLLKAAHYLATEWEFRIVYHLNQGIYDVEATKVAIANEIEEHYDLAGVQKISLGGKTRKFVDLVGQLRFQKRWAQSPRVPETSVMGHMIIVAILGYFSALRLDACPKRAVNDFLCGLFHDLPEVLTRDIISPIKRSVEGLDELIKDIEKRQIAEKILPLLPSEWHKEILYFAENEFADRVVINGNVKFLDSPEEISEKYNEDKYYAVDGSVLKGCDHLAAFVEAWLSIRHGITSQHLREGEEKIGEMYKAKSIAGINFAEIFGKFD</sequence>
<dbReference type="Pfam" id="PF13023">
    <property type="entry name" value="HD_3"/>
    <property type="match status" value="1"/>
</dbReference>
<feature type="domain" description="HD" evidence="1">
    <location>
        <begin position="195"/>
        <end position="374"/>
    </location>
</feature>
<reference evidence="2" key="1">
    <citation type="submission" date="2019-08" db="EMBL/GenBank/DDBJ databases">
        <authorList>
            <person name="Kucharzyk K."/>
            <person name="Murdoch R.W."/>
            <person name="Higgins S."/>
            <person name="Loffler F."/>
        </authorList>
    </citation>
    <scope>NUCLEOTIDE SEQUENCE</scope>
</reference>
<dbReference type="InterPro" id="IPR006674">
    <property type="entry name" value="HD_domain"/>
</dbReference>
<organism evidence="2">
    <name type="scientific">bioreactor metagenome</name>
    <dbReference type="NCBI Taxonomy" id="1076179"/>
    <lineage>
        <taxon>unclassified sequences</taxon>
        <taxon>metagenomes</taxon>
        <taxon>ecological metagenomes</taxon>
    </lineage>
</organism>
<dbReference type="Gene3D" id="1.10.3210.10">
    <property type="entry name" value="Hypothetical protein af1432"/>
    <property type="match status" value="2"/>
</dbReference>
<dbReference type="SUPFAM" id="SSF109604">
    <property type="entry name" value="HD-domain/PDEase-like"/>
    <property type="match status" value="1"/>
</dbReference>
<gene>
    <name evidence="2" type="ORF">SDC9_87313</name>
</gene>
<comment type="caution">
    <text evidence="2">The sequence shown here is derived from an EMBL/GenBank/DDBJ whole genome shotgun (WGS) entry which is preliminary data.</text>
</comment>
<dbReference type="EMBL" id="VSSQ01009084">
    <property type="protein sequence ID" value="MPM40667.1"/>
    <property type="molecule type" value="Genomic_DNA"/>
</dbReference>
<dbReference type="AlphaFoldDB" id="A0A644ZIV6"/>
<accession>A0A644ZIV6</accession>
<evidence type="ECO:0000313" key="2">
    <source>
        <dbReference type="EMBL" id="MPM40667.1"/>
    </source>
</evidence>
<proteinExistence type="predicted"/>